<comment type="similarity">
    <text evidence="15">Belongs to the plant 'ANKYRIN-BTB/POZ' family. 'NPR1-like' subfamily.</text>
</comment>
<feature type="compositionally biased region" description="Low complexity" evidence="19">
    <location>
        <begin position="558"/>
        <end position="571"/>
    </location>
</feature>
<feature type="domain" description="BTB" evidence="20">
    <location>
        <begin position="70"/>
        <end position="147"/>
    </location>
</feature>
<dbReference type="PANTHER" id="PTHR46475">
    <property type="entry name" value="REGULATORY PROTEIN NPR3"/>
    <property type="match status" value="1"/>
</dbReference>
<evidence type="ECO:0000256" key="13">
    <source>
        <dbReference type="ARBA" id="ARBA00023242"/>
    </source>
</evidence>
<dbReference type="GO" id="GO:0009611">
    <property type="term" value="P:response to wounding"/>
    <property type="evidence" value="ECO:0007669"/>
    <property type="project" value="EnsemblPlants"/>
</dbReference>
<feature type="repeat" description="ANK" evidence="16">
    <location>
        <begin position="331"/>
        <end position="363"/>
    </location>
</feature>
<dbReference type="GO" id="GO:0045893">
    <property type="term" value="P:positive regulation of DNA-templated transcription"/>
    <property type="evidence" value="ECO:0007669"/>
    <property type="project" value="EnsemblPlants"/>
</dbReference>
<dbReference type="PROSITE" id="PS52046">
    <property type="entry name" value="ZF_C2HC_NPR"/>
    <property type="match status" value="1"/>
</dbReference>
<dbReference type="SUPFAM" id="SSF48403">
    <property type="entry name" value="Ankyrin repeat"/>
    <property type="match status" value="1"/>
</dbReference>
<dbReference type="GO" id="GO:0050832">
    <property type="term" value="P:defense response to fungus"/>
    <property type="evidence" value="ECO:0007669"/>
    <property type="project" value="EnsemblPlants"/>
</dbReference>
<feature type="compositionally biased region" description="Basic residues" evidence="19">
    <location>
        <begin position="572"/>
        <end position="585"/>
    </location>
</feature>
<keyword evidence="18" id="KW-0175">Coiled coil</keyword>
<dbReference type="OrthoDB" id="71307at2759"/>
<dbReference type="InterPro" id="IPR000210">
    <property type="entry name" value="BTB/POZ_dom"/>
</dbReference>
<dbReference type="Pfam" id="PF12313">
    <property type="entry name" value="NPR1_like_C"/>
    <property type="match status" value="1"/>
</dbReference>
<keyword evidence="11" id="KW-0862">Zinc</keyword>
<dbReference type="GO" id="GO:0031348">
    <property type="term" value="P:negative regulation of defense response"/>
    <property type="evidence" value="ECO:0007669"/>
    <property type="project" value="EnsemblPlants"/>
</dbReference>
<dbReference type="Gene3D" id="3.30.710.10">
    <property type="entry name" value="Potassium Channel Kv1.1, Chain A"/>
    <property type="match status" value="1"/>
</dbReference>
<reference evidence="23" key="1">
    <citation type="journal article" date="2015" name="Nat. Plants">
        <title>Genome expansion of Arabis alpina linked with retrotransposition and reduced symmetric DNA methylation.</title>
        <authorList>
            <person name="Willing E.M."/>
            <person name="Rawat V."/>
            <person name="Mandakova T."/>
            <person name="Maumus F."/>
            <person name="James G.V."/>
            <person name="Nordstroem K.J."/>
            <person name="Becker C."/>
            <person name="Warthmann N."/>
            <person name="Chica C."/>
            <person name="Szarzynska B."/>
            <person name="Zytnicki M."/>
            <person name="Albani M.C."/>
            <person name="Kiefer C."/>
            <person name="Bergonzi S."/>
            <person name="Castaings L."/>
            <person name="Mateos J.L."/>
            <person name="Berns M.C."/>
            <person name="Bujdoso N."/>
            <person name="Piofczyk T."/>
            <person name="de Lorenzo L."/>
            <person name="Barrero-Sicilia C."/>
            <person name="Mateos I."/>
            <person name="Piednoel M."/>
            <person name="Hagmann J."/>
            <person name="Chen-Min-Tao R."/>
            <person name="Iglesias-Fernandez R."/>
            <person name="Schuster S.C."/>
            <person name="Alonso-Blanco C."/>
            <person name="Roudier F."/>
            <person name="Carbonero P."/>
            <person name="Paz-Ares J."/>
            <person name="Davis S.J."/>
            <person name="Pecinka A."/>
            <person name="Quesneville H."/>
            <person name="Colot V."/>
            <person name="Lysak M.A."/>
            <person name="Weigel D."/>
            <person name="Coupland G."/>
            <person name="Schneeberger K."/>
        </authorList>
    </citation>
    <scope>NUCLEOTIDE SEQUENCE [LARGE SCALE GENOMIC DNA]</scope>
    <source>
        <strain evidence="23">cv. Pajares</strain>
    </source>
</reference>
<evidence type="ECO:0000256" key="15">
    <source>
        <dbReference type="ARBA" id="ARBA00044947"/>
    </source>
</evidence>
<comment type="subcellular location">
    <subcellularLocation>
        <location evidence="1">Cytoplasm</location>
    </subcellularLocation>
    <subcellularLocation>
        <location evidence="14">Nucleus</location>
        <location evidence="14">Nuclear body</location>
    </subcellularLocation>
</comment>
<dbReference type="Pfam" id="PF12796">
    <property type="entry name" value="Ank_2"/>
    <property type="match status" value="1"/>
</dbReference>
<proteinExistence type="inferred from homology"/>
<dbReference type="InterPro" id="IPR044292">
    <property type="entry name" value="NPR"/>
</dbReference>
<evidence type="ECO:0000256" key="16">
    <source>
        <dbReference type="PROSITE-ProRule" id="PRU00023"/>
    </source>
</evidence>
<evidence type="ECO:0000256" key="12">
    <source>
        <dbReference type="ARBA" id="ARBA00023043"/>
    </source>
</evidence>
<feature type="region of interest" description="Disordered" evidence="19">
    <location>
        <begin position="556"/>
        <end position="585"/>
    </location>
</feature>
<dbReference type="InterPro" id="IPR021094">
    <property type="entry name" value="NPR1/NIM1-like_C"/>
</dbReference>
<keyword evidence="7 17" id="KW-0863">Zinc-finger</keyword>
<feature type="modified residue" description="S-nitrosocysteine" evidence="17">
    <location>
        <position position="159"/>
    </location>
</feature>
<gene>
    <name evidence="22" type="ordered locus">AALP_Aa4g142100</name>
</gene>
<dbReference type="GO" id="GO:2000031">
    <property type="term" value="P:regulation of salicylic acid mediated signaling pathway"/>
    <property type="evidence" value="ECO:0007669"/>
    <property type="project" value="EnsemblPlants"/>
</dbReference>
<dbReference type="CDD" id="cd18310">
    <property type="entry name" value="BTB_POZ_NPR_plant"/>
    <property type="match status" value="1"/>
</dbReference>
<dbReference type="GO" id="GO:0003712">
    <property type="term" value="F:transcription coregulator activity"/>
    <property type="evidence" value="ECO:0007669"/>
    <property type="project" value="EnsemblPlants"/>
</dbReference>
<dbReference type="InterPro" id="IPR002110">
    <property type="entry name" value="Ankyrin_rpt"/>
</dbReference>
<sequence>MDFIAHGFADSYEISNTSSTSFFVSAVHDNTDSSIIYPPAEFLTGANVSALQLLSNSLESVFDSPESFYSDAKLVLSDGREVSFHRCVVSSRSPFFKRVLKDKEKSSDSTTAVKLEMKEIAKDYEVGFDSVVAVLAYVYSGRVRPPPKGVSDCADENCCHVACRPAVDFMVEVLYLAFVFEIPELVTLYQRHLLNVVDKVVIEDTLVILKLASICGISCKKLFDRCREIIVKSDVDLVTLNKSLPEHIVKEVIDIRKELGLESREVDKHVSNILKALDSDDLVLVEMLLTEGRANLDDACALHYAVAYCDVNIATKLINLELADVNRRNPRGYTVLHVAAMRKDPDLILLLLTKGANASEISSEGRTALLIAKQVTTAAEYNYVPERCKPALKGRLCVDLLEQADKHDPFLGDVYPSLADELAADELEMRLDDLEDRVALAQRIFPMEARVAMANAQMKGTSDFIGTDVELDRLTGAKRTSPEQRSRLEALSKFVEIGRKFFPRCSAYLNDVMDCKTLIELACEDDTPENRLQKKQRYMEIMETVEKTFSEDKKFANSSLTASSSSTSKSPAGRRSKGKLSNRRK</sequence>
<evidence type="ECO:0000256" key="8">
    <source>
        <dbReference type="ARBA" id="ARBA00022786"/>
    </source>
</evidence>
<dbReference type="InterPro" id="IPR011333">
    <property type="entry name" value="SKP1/BTB/POZ_sf"/>
</dbReference>
<dbReference type="SUPFAM" id="SSF54695">
    <property type="entry name" value="POZ domain"/>
    <property type="match status" value="1"/>
</dbReference>
<evidence type="ECO:0000256" key="7">
    <source>
        <dbReference type="ARBA" id="ARBA00022771"/>
    </source>
</evidence>
<dbReference type="InterPro" id="IPR036770">
    <property type="entry name" value="Ankyrin_rpt-contain_sf"/>
</dbReference>
<keyword evidence="4" id="KW-0597">Phosphoprotein</keyword>
<evidence type="ECO:0000256" key="17">
    <source>
        <dbReference type="PROSITE-ProRule" id="PRU01391"/>
    </source>
</evidence>
<evidence type="ECO:0000256" key="6">
    <source>
        <dbReference type="ARBA" id="ARBA00022737"/>
    </source>
</evidence>
<keyword evidence="13" id="KW-0539">Nucleus</keyword>
<dbReference type="Gene3D" id="1.25.40.20">
    <property type="entry name" value="Ankyrin repeat-containing domain"/>
    <property type="match status" value="1"/>
</dbReference>
<keyword evidence="23" id="KW-1185">Reference proteome</keyword>
<dbReference type="GO" id="GO:0009682">
    <property type="term" value="P:induced systemic resistance"/>
    <property type="evidence" value="ECO:0007669"/>
    <property type="project" value="EnsemblPlants"/>
</dbReference>
<evidence type="ECO:0000256" key="9">
    <source>
        <dbReference type="ARBA" id="ARBA00022799"/>
    </source>
</evidence>
<keyword evidence="6" id="KW-0677">Repeat</keyword>
<organism evidence="22 23">
    <name type="scientific">Arabis alpina</name>
    <name type="common">Alpine rock-cress</name>
    <dbReference type="NCBI Taxonomy" id="50452"/>
    <lineage>
        <taxon>Eukaryota</taxon>
        <taxon>Viridiplantae</taxon>
        <taxon>Streptophyta</taxon>
        <taxon>Embryophyta</taxon>
        <taxon>Tracheophyta</taxon>
        <taxon>Spermatophyta</taxon>
        <taxon>Magnoliopsida</taxon>
        <taxon>eudicotyledons</taxon>
        <taxon>Gunneridae</taxon>
        <taxon>Pentapetalae</taxon>
        <taxon>rosids</taxon>
        <taxon>malvids</taxon>
        <taxon>Brassicales</taxon>
        <taxon>Brassicaceae</taxon>
        <taxon>Arabideae</taxon>
        <taxon>Arabis</taxon>
    </lineage>
</organism>
<evidence type="ECO:0000256" key="1">
    <source>
        <dbReference type="ARBA" id="ARBA00004496"/>
    </source>
</evidence>
<evidence type="ECO:0000256" key="2">
    <source>
        <dbReference type="ARBA" id="ARBA00004906"/>
    </source>
</evidence>
<dbReference type="GO" id="GO:0009862">
    <property type="term" value="P:systemic acquired resistance, salicylic acid mediated signaling pathway"/>
    <property type="evidence" value="ECO:0007669"/>
    <property type="project" value="EnsemblPlants"/>
</dbReference>
<dbReference type="SMART" id="SM00225">
    <property type="entry name" value="BTB"/>
    <property type="match status" value="1"/>
</dbReference>
<evidence type="ECO:0000256" key="19">
    <source>
        <dbReference type="SAM" id="MobiDB-lite"/>
    </source>
</evidence>
<evidence type="ECO:0000259" key="21">
    <source>
        <dbReference type="PROSITE" id="PS52046"/>
    </source>
</evidence>
<dbReference type="SMART" id="SM00248">
    <property type="entry name" value="ANK"/>
    <property type="match status" value="2"/>
</dbReference>
<dbReference type="GO" id="GO:0016567">
    <property type="term" value="P:protein ubiquitination"/>
    <property type="evidence" value="ECO:0007669"/>
    <property type="project" value="UniProtKB-UniPathway"/>
</dbReference>
<dbReference type="GO" id="GO:0010112">
    <property type="term" value="P:regulation of systemic acquired resistance"/>
    <property type="evidence" value="ECO:0007669"/>
    <property type="project" value="EnsemblPlants"/>
</dbReference>
<keyword evidence="10" id="KW-0611">Plant defense</keyword>
<dbReference type="FunFam" id="1.25.40.20:FF:000239">
    <property type="entry name" value="BTB/POZ domain and ankyrin repeat-containing protein NPR1"/>
    <property type="match status" value="1"/>
</dbReference>
<keyword evidence="3" id="KW-0963">Cytoplasm</keyword>
<dbReference type="PROSITE" id="PS50088">
    <property type="entry name" value="ANK_REPEAT"/>
    <property type="match status" value="1"/>
</dbReference>
<keyword evidence="5" id="KW-0479">Metal-binding</keyword>
<dbReference type="Gramene" id="KFK36581">
    <property type="protein sequence ID" value="KFK36581"/>
    <property type="gene ID" value="AALP_AA4G142100"/>
</dbReference>
<dbReference type="PROSITE" id="PS50297">
    <property type="entry name" value="ANK_REP_REGION"/>
    <property type="match status" value="1"/>
</dbReference>
<name>A0A087H379_ARAAL</name>
<dbReference type="GO" id="GO:0009625">
    <property type="term" value="P:response to insect"/>
    <property type="evidence" value="ECO:0007669"/>
    <property type="project" value="EnsemblPlants"/>
</dbReference>
<evidence type="ECO:0000313" key="22">
    <source>
        <dbReference type="EMBL" id="KFK36581.1"/>
    </source>
</evidence>
<protein>
    <submittedName>
        <fullName evidence="22">Uncharacterized protein</fullName>
    </submittedName>
</protein>
<evidence type="ECO:0000256" key="10">
    <source>
        <dbReference type="ARBA" id="ARBA00022821"/>
    </source>
</evidence>
<dbReference type="FunFam" id="3.30.710.10:FF:000192">
    <property type="entry name" value="Non-expressor of PR1"/>
    <property type="match status" value="1"/>
</dbReference>
<evidence type="ECO:0000256" key="14">
    <source>
        <dbReference type="ARBA" id="ARBA00034306"/>
    </source>
</evidence>
<dbReference type="GO" id="GO:2000022">
    <property type="term" value="P:regulation of jasmonic acid mediated signaling pathway"/>
    <property type="evidence" value="ECO:0007669"/>
    <property type="project" value="EnsemblPlants"/>
</dbReference>
<dbReference type="EMBL" id="CM002872">
    <property type="protein sequence ID" value="KFK36581.1"/>
    <property type="molecule type" value="Genomic_DNA"/>
</dbReference>
<evidence type="ECO:0000313" key="23">
    <source>
        <dbReference type="Proteomes" id="UP000029120"/>
    </source>
</evidence>
<dbReference type="GO" id="GO:0016604">
    <property type="term" value="C:nuclear body"/>
    <property type="evidence" value="ECO:0007669"/>
    <property type="project" value="UniProtKB-SubCell"/>
</dbReference>
<dbReference type="PANTHER" id="PTHR46475:SF11">
    <property type="entry name" value="REGULATORY PROTEIN NPR1"/>
    <property type="match status" value="1"/>
</dbReference>
<dbReference type="GO" id="GO:0106167">
    <property type="term" value="P:extracellular ATP signaling"/>
    <property type="evidence" value="ECO:0007669"/>
    <property type="project" value="EnsemblPlants"/>
</dbReference>
<evidence type="ECO:0000256" key="5">
    <source>
        <dbReference type="ARBA" id="ARBA00022723"/>
    </source>
</evidence>
<evidence type="ECO:0000259" key="20">
    <source>
        <dbReference type="PROSITE" id="PS50097"/>
    </source>
</evidence>
<dbReference type="OMA" id="ENCCHVA"/>
<dbReference type="Pfam" id="PF00651">
    <property type="entry name" value="BTB"/>
    <property type="match status" value="1"/>
</dbReference>
<dbReference type="GO" id="GO:0090575">
    <property type="term" value="C:RNA polymerase II transcription regulator complex"/>
    <property type="evidence" value="ECO:0007669"/>
    <property type="project" value="EnsemblPlants"/>
</dbReference>
<comment type="pathway">
    <text evidence="2">Protein modification; protein ubiquitination.</text>
</comment>
<dbReference type="PROSITE" id="PS50097">
    <property type="entry name" value="BTB"/>
    <property type="match status" value="1"/>
</dbReference>
<keyword evidence="8" id="KW-0833">Ubl conjugation pathway</keyword>
<evidence type="ECO:0000256" key="4">
    <source>
        <dbReference type="ARBA" id="ARBA00022553"/>
    </source>
</evidence>
<dbReference type="GO" id="GO:0005737">
    <property type="term" value="C:cytoplasm"/>
    <property type="evidence" value="ECO:0007669"/>
    <property type="project" value="UniProtKB-SubCell"/>
</dbReference>
<evidence type="ECO:0000256" key="11">
    <source>
        <dbReference type="ARBA" id="ARBA00022833"/>
    </source>
</evidence>
<feature type="coiled-coil region" evidence="18">
    <location>
        <begin position="417"/>
        <end position="444"/>
    </location>
</feature>
<dbReference type="GO" id="GO:0001666">
    <property type="term" value="P:response to hypoxia"/>
    <property type="evidence" value="ECO:0007669"/>
    <property type="project" value="EnsemblPlants"/>
</dbReference>
<dbReference type="GO" id="GO:1901149">
    <property type="term" value="F:salicylic acid binding"/>
    <property type="evidence" value="ECO:0007669"/>
    <property type="project" value="EnsemblPlants"/>
</dbReference>
<dbReference type="GO" id="GO:1900424">
    <property type="term" value="P:regulation of defense response to bacterium"/>
    <property type="evidence" value="ECO:0007669"/>
    <property type="project" value="EnsemblPlants"/>
</dbReference>
<evidence type="ECO:0000256" key="18">
    <source>
        <dbReference type="SAM" id="Coils"/>
    </source>
</evidence>
<dbReference type="UniPathway" id="UPA00143"/>
<keyword evidence="12 16" id="KW-0040">ANK repeat</keyword>
<feature type="domain" description="C2HC NPR-type" evidence="21">
    <location>
        <begin position="150"/>
        <end position="164"/>
    </location>
</feature>
<dbReference type="GO" id="GO:0009408">
    <property type="term" value="P:response to heat"/>
    <property type="evidence" value="ECO:0007669"/>
    <property type="project" value="EnsemblPlants"/>
</dbReference>
<dbReference type="eggNOG" id="KOG0504">
    <property type="taxonomic scope" value="Eukaryota"/>
</dbReference>
<dbReference type="GO" id="GO:0008270">
    <property type="term" value="F:zinc ion binding"/>
    <property type="evidence" value="ECO:0007669"/>
    <property type="project" value="UniProtKB-KW"/>
</dbReference>
<dbReference type="Proteomes" id="UP000029120">
    <property type="component" value="Chromosome 4"/>
</dbReference>
<dbReference type="InterPro" id="IPR057250">
    <property type="entry name" value="Znf_C2HC_NPR-type"/>
</dbReference>
<dbReference type="AlphaFoldDB" id="A0A087H379"/>
<evidence type="ECO:0000256" key="3">
    <source>
        <dbReference type="ARBA" id="ARBA00022490"/>
    </source>
</evidence>
<accession>A0A087H379</accession>
<keyword evidence="9" id="KW-0702">S-nitrosylation</keyword>